<feature type="domain" description="Peptidase M6-like" evidence="2">
    <location>
        <begin position="84"/>
        <end position="313"/>
    </location>
</feature>
<evidence type="ECO:0000256" key="1">
    <source>
        <dbReference type="SAM" id="SignalP"/>
    </source>
</evidence>
<organism evidence="4 5">
    <name type="scientific">Candidatus Edwardsbacteria bacterium GWF2_54_11</name>
    <dbReference type="NCBI Taxonomy" id="1817851"/>
    <lineage>
        <taxon>Bacteria</taxon>
        <taxon>Candidatus Edwardsiibacteriota</taxon>
    </lineage>
</organism>
<name>A0A1F5R1X7_9BACT</name>
<dbReference type="Proteomes" id="UP000177230">
    <property type="component" value="Unassembled WGS sequence"/>
</dbReference>
<dbReference type="AlphaFoldDB" id="A0A1F5R1X7"/>
<gene>
    <name evidence="4" type="ORF">A2024_06735</name>
</gene>
<reference evidence="4 5" key="1">
    <citation type="journal article" date="2016" name="Nat. Commun.">
        <title>Thousands of microbial genomes shed light on interconnected biogeochemical processes in an aquifer system.</title>
        <authorList>
            <person name="Anantharaman K."/>
            <person name="Brown C.T."/>
            <person name="Hug L.A."/>
            <person name="Sharon I."/>
            <person name="Castelle C.J."/>
            <person name="Probst A.J."/>
            <person name="Thomas B.C."/>
            <person name="Singh A."/>
            <person name="Wilkins M.J."/>
            <person name="Karaoz U."/>
            <person name="Brodie E.L."/>
            <person name="Williams K.H."/>
            <person name="Hubbard S.S."/>
            <person name="Banfield J.F."/>
        </authorList>
    </citation>
    <scope>NUCLEOTIDE SEQUENCE [LARGE SCALE GENOMIC DNA]</scope>
</reference>
<keyword evidence="1" id="KW-0732">Signal</keyword>
<dbReference type="InterPro" id="IPR025965">
    <property type="entry name" value="FlgD/Vpr_Ig-like"/>
</dbReference>
<protein>
    <recommendedName>
        <fullName evidence="6">Peptidase M6-like domain-containing protein</fullName>
    </recommendedName>
</protein>
<dbReference type="NCBIfam" id="TIGR04183">
    <property type="entry name" value="Por_Secre_tail"/>
    <property type="match status" value="1"/>
</dbReference>
<dbReference type="Pfam" id="PF05547">
    <property type="entry name" value="Peptidase_M6"/>
    <property type="match status" value="1"/>
</dbReference>
<feature type="signal peptide" evidence="1">
    <location>
        <begin position="1"/>
        <end position="21"/>
    </location>
</feature>
<dbReference type="Gene3D" id="2.60.40.4070">
    <property type="match status" value="1"/>
</dbReference>
<dbReference type="GO" id="GO:0008237">
    <property type="term" value="F:metallopeptidase activity"/>
    <property type="evidence" value="ECO:0007669"/>
    <property type="project" value="InterPro"/>
</dbReference>
<feature type="chain" id="PRO_5009520538" description="Peptidase M6-like domain-containing protein" evidence="1">
    <location>
        <begin position="22"/>
        <end position="813"/>
    </location>
</feature>
<dbReference type="InterPro" id="IPR026444">
    <property type="entry name" value="Secre_tail"/>
</dbReference>
<dbReference type="PANTHER" id="PTHR41775:SF1">
    <property type="entry name" value="PEPTIDASE M6-LIKE DOMAIN-CONTAINING PROTEIN"/>
    <property type="match status" value="1"/>
</dbReference>
<sequence length="813" mass="86789">MRSNVLSGLILVALLAVPAGAMPPRSGVSEPASLAALRLKGLDSPRDGLIQQLRTKDAAAKISGSRSYPVVMGYFTDLAGTNTQGEFQAMLFSTSSGIKSVNNYYRDMSYNAMSCSGSVDAWRSSNNTVAYYSVDGGTSDGTTQNTYEFIRKVLAHADSFVNFAASGYDQNNDGYVDVLWVVHAGKGAEEGASNIWSHSFQLTGYTGGSAYITKDPWPGHAGQYLKIDRYIIMPERTNYADGNGGTTEMIGCGVFCHEFGHALGLPDLYDTGGFSISGSGLGLFSLMAAGSWGGDYNSGATPVALDAWAKRFLGWLAPVMVKANGSYNVNSTLATASNSSYHLAQMGSEGTMQYWLVENRWRTAAGPFSGVAWDANLASQGLGIYHIDSFYTSGSYFANNLVNVNSTNGASQNRPYGVALEETDIGALGYSSELWTGANYGEAVDFWSSATQSGFDSLGTAYPVSYLNNNITRSGIAVMAISAASAAVGCNMYVIPGGGTDFSIGIMQNPAFTQYLSLAAVSGSLMPSAPALDTALMTVSAQVETLSFAKLSDWTYNCEYQLKIEGQHHLHLAAVDSGGTWRSGDRYFEVVAAKTAGNTVSPRSAPITLNLPAGALARDLYLAVFEPQASDPPGTAVIEPVQIGPAGMSLLKPAILELSYDPVSLGERDELRLGLHQFKDGVWEYLPGQIDKKVHKVIGSINSLGIYALSWDAGNSALAEINHGTSPAVWPNPFRSAVRVRYQVKHQGPISISIYNILGQQVNQVFRGYRPAGDHDFSWDGRDGNGRQAAPGIYYYRVSGASSDQTGRMVLVK</sequence>
<evidence type="ECO:0000259" key="2">
    <source>
        <dbReference type="Pfam" id="PF05547"/>
    </source>
</evidence>
<dbReference type="PANTHER" id="PTHR41775">
    <property type="entry name" value="SECRETED PROTEIN-RELATED"/>
    <property type="match status" value="1"/>
</dbReference>
<dbReference type="SUPFAM" id="SSF55486">
    <property type="entry name" value="Metalloproteases ('zincins'), catalytic domain"/>
    <property type="match status" value="1"/>
</dbReference>
<evidence type="ECO:0000313" key="4">
    <source>
        <dbReference type="EMBL" id="OGF08399.1"/>
    </source>
</evidence>
<dbReference type="Pfam" id="PF13860">
    <property type="entry name" value="FlgD_ig"/>
    <property type="match status" value="1"/>
</dbReference>
<feature type="domain" description="FlgD/Vpr Ig-like" evidence="3">
    <location>
        <begin position="751"/>
        <end position="803"/>
    </location>
</feature>
<evidence type="ECO:0000259" key="3">
    <source>
        <dbReference type="Pfam" id="PF13860"/>
    </source>
</evidence>
<dbReference type="GO" id="GO:0006508">
    <property type="term" value="P:proteolysis"/>
    <property type="evidence" value="ECO:0007669"/>
    <property type="project" value="InterPro"/>
</dbReference>
<comment type="caution">
    <text evidence="4">The sequence shown here is derived from an EMBL/GenBank/DDBJ whole genome shotgun (WGS) entry which is preliminary data.</text>
</comment>
<dbReference type="Gene3D" id="3.40.390.10">
    <property type="entry name" value="Collagenase (Catalytic Domain)"/>
    <property type="match status" value="1"/>
</dbReference>
<dbReference type="EMBL" id="MFFM01000047">
    <property type="protein sequence ID" value="OGF08399.1"/>
    <property type="molecule type" value="Genomic_DNA"/>
</dbReference>
<evidence type="ECO:0008006" key="6">
    <source>
        <dbReference type="Google" id="ProtNLM"/>
    </source>
</evidence>
<dbReference type="InterPro" id="IPR008757">
    <property type="entry name" value="Peptidase_M6-like_domain"/>
</dbReference>
<accession>A0A1F5R1X7</accession>
<proteinExistence type="predicted"/>
<dbReference type="InterPro" id="IPR024079">
    <property type="entry name" value="MetalloPept_cat_dom_sf"/>
</dbReference>
<dbReference type="NCBIfam" id="TIGR03296">
    <property type="entry name" value="M6dom_TIGR03296"/>
    <property type="match status" value="1"/>
</dbReference>
<evidence type="ECO:0000313" key="5">
    <source>
        <dbReference type="Proteomes" id="UP000177230"/>
    </source>
</evidence>